<name>A0A7W5E1W3_9BACT</name>
<dbReference type="SMART" id="SM00564">
    <property type="entry name" value="PQQ"/>
    <property type="match status" value="3"/>
</dbReference>
<keyword evidence="1" id="KW-1133">Transmembrane helix</keyword>
<dbReference type="PANTHER" id="PTHR34512:SF30">
    <property type="entry name" value="OUTER MEMBRANE PROTEIN ASSEMBLY FACTOR BAMB"/>
    <property type="match status" value="1"/>
</dbReference>
<accession>A0A7W5E1W3</accession>
<feature type="transmembrane region" description="Helical" evidence="1">
    <location>
        <begin position="162"/>
        <end position="183"/>
    </location>
</feature>
<dbReference type="InterPro" id="IPR002372">
    <property type="entry name" value="PQQ_rpt_dom"/>
</dbReference>
<evidence type="ECO:0000313" key="3">
    <source>
        <dbReference type="EMBL" id="MBB3208591.1"/>
    </source>
</evidence>
<dbReference type="AlphaFoldDB" id="A0A7W5E1W3"/>
<keyword evidence="1" id="KW-0472">Membrane</keyword>
<keyword evidence="4" id="KW-1185">Reference proteome</keyword>
<keyword evidence="1" id="KW-0812">Transmembrane</keyword>
<evidence type="ECO:0000313" key="4">
    <source>
        <dbReference type="Proteomes" id="UP000536179"/>
    </source>
</evidence>
<feature type="domain" description="Pyrrolo-quinoline quinone repeat" evidence="2">
    <location>
        <begin position="447"/>
        <end position="585"/>
    </location>
</feature>
<dbReference type="InterPro" id="IPR011047">
    <property type="entry name" value="Quinoprotein_ADH-like_sf"/>
</dbReference>
<dbReference type="Gene3D" id="2.130.10.10">
    <property type="entry name" value="YVTN repeat-like/Quinoprotein amine dehydrogenase"/>
    <property type="match status" value="3"/>
</dbReference>
<evidence type="ECO:0000259" key="2">
    <source>
        <dbReference type="Pfam" id="PF13360"/>
    </source>
</evidence>
<dbReference type="EMBL" id="JACHXU010000016">
    <property type="protein sequence ID" value="MBB3208591.1"/>
    <property type="molecule type" value="Genomic_DNA"/>
</dbReference>
<dbReference type="InterPro" id="IPR018391">
    <property type="entry name" value="PQQ_b-propeller_rpt"/>
</dbReference>
<proteinExistence type="predicted"/>
<sequence>MLANELIDRLERRGLLDQEIIEALREQLTEGGARVTPEAVAKLLVDNGQLTRFQATKLIGELRSSDYDDGDVVEVVEAEDDLTAMPGEDDGILVDDVFDAEPIMVDAEPVEVEAVEAVPVEAVPVEAVPVDAVANGDRPQRKKPPVRVKPPEHKSVWDSFKIYGYLGIIGFLIIAGYGFYWILTKANIDDVIEAANKQYDAQSYQPAQDAYISFLAQFGQESQYSSEARVKIAMCEIYRSADMTDTTKGLDKAKEVLPRIVDEEAMNGERGNLAALLVDIAENIAEEASKATETTEKQRLLDRLDEQWTLIDNPNYMMSSMKTTLEGRLLEVTEARNRVKRDIDRNIRLDKTEATMKEALASKNTKEAYDLRKSLLRDFPELAVDPRLTVLIEEASSIQQTLVVPDKDQPEPNTAPIDEGALKSIVLTTREGNSVAGLEDEIYYLRAGGSVLAFSAYDGRLLWRKFTGYGEDHTPIRLDDGMSVLLSDLTTNEVRNCRGSDGELQWRNEIGERFVEPVAGKDSILISTYAGKLISLDVETGDPNWVTKMPQSISTAAGIDDKLRRVYLPGDHSNLYVLDSRTGKSLESFYVGHEDGTIAVAPVSLLGHLFVIENAGADYANVHVLRMNDQGGDLKVAQQSFRLTGNVIVPPVIQQRRMIVLTDRGQVAVYDIEPTAEGEQVSLIAQQVASYDTPTLTRMAVGRSQMWITGTRVGRYELQINTGRVVYDWGKEEGDSFIGQPLAFEDALIHARRLRGTSAIRVTGAEPKTGRELWRTDVGTPISMLEKNAAGFHAVTSQGALFQLDRESLASGSTQGPIENPGANSISMKFTQPISVDDVRRILLNESQPGEAMLYDPTRRKEKLRKITYRLTGPKPTGVGIFSGGGLFLPLDSGRVVLMNWETGAPKGAPFQPASDPTSKVTWTTPVPFSTDPDQVLIADSRKKLYRLRVGDQIRELSSVDLVSPFLGKTIGVGGVFIGGVNGPAADFLVGHDEEGLDEKFKKLLDGRIEWGPSLAKTENGDELALVITNDSVLRGFTSEGDQAFQTPMPKKGLPIDQVVSIQGRWVLTGADGWLVAIDPSSGGVLGTTELGQPLSASPLPVGNRLLVPGAEGVVYITNIPGEN</sequence>
<dbReference type="SUPFAM" id="SSF50998">
    <property type="entry name" value="Quinoprotein alcohol dehydrogenase-like"/>
    <property type="match status" value="1"/>
</dbReference>
<dbReference type="InterPro" id="IPR011044">
    <property type="entry name" value="Quino_amine_DH_bsu"/>
</dbReference>
<dbReference type="RefSeq" id="WP_184306750.1">
    <property type="nucleotide sequence ID" value="NZ_JACHXU010000016.1"/>
</dbReference>
<dbReference type="PANTHER" id="PTHR34512">
    <property type="entry name" value="CELL SURFACE PROTEIN"/>
    <property type="match status" value="1"/>
</dbReference>
<dbReference type="Pfam" id="PF13360">
    <property type="entry name" value="PQQ_2"/>
    <property type="match status" value="1"/>
</dbReference>
<evidence type="ECO:0000256" key="1">
    <source>
        <dbReference type="SAM" id="Phobius"/>
    </source>
</evidence>
<organism evidence="3 4">
    <name type="scientific">Aporhodopirellula rubra</name>
    <dbReference type="NCBI Taxonomy" id="980271"/>
    <lineage>
        <taxon>Bacteria</taxon>
        <taxon>Pseudomonadati</taxon>
        <taxon>Planctomycetota</taxon>
        <taxon>Planctomycetia</taxon>
        <taxon>Pirellulales</taxon>
        <taxon>Pirellulaceae</taxon>
        <taxon>Aporhodopirellula</taxon>
    </lineage>
</organism>
<comment type="caution">
    <text evidence="3">The sequence shown here is derived from an EMBL/GenBank/DDBJ whole genome shotgun (WGS) entry which is preliminary data.</text>
</comment>
<dbReference type="InterPro" id="IPR015943">
    <property type="entry name" value="WD40/YVTN_repeat-like_dom_sf"/>
</dbReference>
<dbReference type="Proteomes" id="UP000536179">
    <property type="component" value="Unassembled WGS sequence"/>
</dbReference>
<protein>
    <submittedName>
        <fullName evidence="3">Outer membrane protein assembly factor BamB</fullName>
    </submittedName>
</protein>
<reference evidence="3 4" key="1">
    <citation type="submission" date="2020-08" db="EMBL/GenBank/DDBJ databases">
        <title>Genomic Encyclopedia of Type Strains, Phase III (KMG-III): the genomes of soil and plant-associated and newly described type strains.</title>
        <authorList>
            <person name="Whitman W."/>
        </authorList>
    </citation>
    <scope>NUCLEOTIDE SEQUENCE [LARGE SCALE GENOMIC DNA]</scope>
    <source>
        <strain evidence="3 4">CECT 8075</strain>
    </source>
</reference>
<gene>
    <name evidence="3" type="ORF">FHS27_004420</name>
</gene>
<dbReference type="SUPFAM" id="SSF50969">
    <property type="entry name" value="YVTN repeat-like/Quinoprotein amine dehydrogenase"/>
    <property type="match status" value="1"/>
</dbReference>